<comment type="subunit">
    <text evidence="9">The complex comprises the extracytoplasmic solute receptor protein and the two transmembrane proteins.</text>
</comment>
<dbReference type="PANTHER" id="PTHR35011">
    <property type="entry name" value="2,3-DIKETO-L-GULONATE TRAP TRANSPORTER SMALL PERMEASE PROTEIN YIAM"/>
    <property type="match status" value="1"/>
</dbReference>
<evidence type="ECO:0000256" key="2">
    <source>
        <dbReference type="ARBA" id="ARBA00022448"/>
    </source>
</evidence>
<keyword evidence="5 9" id="KW-0812">Transmembrane</keyword>
<dbReference type="EMBL" id="JBHRTN010000019">
    <property type="protein sequence ID" value="MFC3127133.1"/>
    <property type="molecule type" value="Genomic_DNA"/>
</dbReference>
<proteinExistence type="inferred from homology"/>
<organism evidence="11 12">
    <name type="scientific">Teichococcus globiformis</name>
    <dbReference type="NCBI Taxonomy" id="2307229"/>
    <lineage>
        <taxon>Bacteria</taxon>
        <taxon>Pseudomonadati</taxon>
        <taxon>Pseudomonadota</taxon>
        <taxon>Alphaproteobacteria</taxon>
        <taxon>Acetobacterales</taxon>
        <taxon>Roseomonadaceae</taxon>
        <taxon>Roseomonas</taxon>
    </lineage>
</organism>
<evidence type="ECO:0000256" key="6">
    <source>
        <dbReference type="ARBA" id="ARBA00022989"/>
    </source>
</evidence>
<sequence>MAPILRSALDTCCLICLWIAAIALVAMTGVVAWAVFGRFVLNDTPAWADVVALLLMGWVILGAAAAGVREGFHMGFETIRDLLPTPLRRVCDLISDLIITLFGVGMAWFGGELAIGVWDATIPSINLPGAVEYLPLVLGGLMMALFGAERLAAHLAGEAAPSEVLDTPLVSDA</sequence>
<dbReference type="Pfam" id="PF04290">
    <property type="entry name" value="DctQ"/>
    <property type="match status" value="1"/>
</dbReference>
<evidence type="ECO:0000256" key="9">
    <source>
        <dbReference type="RuleBase" id="RU369079"/>
    </source>
</evidence>
<comment type="function">
    <text evidence="9">Part of the tripartite ATP-independent periplasmic (TRAP) transport system.</text>
</comment>
<evidence type="ECO:0000256" key="1">
    <source>
        <dbReference type="ARBA" id="ARBA00004429"/>
    </source>
</evidence>
<dbReference type="InterPro" id="IPR055348">
    <property type="entry name" value="DctQ"/>
</dbReference>
<comment type="caution">
    <text evidence="11">The sequence shown here is derived from an EMBL/GenBank/DDBJ whole genome shotgun (WGS) entry which is preliminary data.</text>
</comment>
<keyword evidence="4 9" id="KW-0997">Cell inner membrane</keyword>
<comment type="subcellular location">
    <subcellularLocation>
        <location evidence="1 9">Cell inner membrane</location>
        <topology evidence="1 9">Multi-pass membrane protein</topology>
    </subcellularLocation>
</comment>
<dbReference type="RefSeq" id="WP_379598940.1">
    <property type="nucleotide sequence ID" value="NZ_JBHRTN010000019.1"/>
</dbReference>
<keyword evidence="3" id="KW-1003">Cell membrane</keyword>
<name>A0ABV7G6F2_9PROT</name>
<evidence type="ECO:0000256" key="4">
    <source>
        <dbReference type="ARBA" id="ARBA00022519"/>
    </source>
</evidence>
<reference evidence="12" key="1">
    <citation type="journal article" date="2019" name="Int. J. Syst. Evol. Microbiol.">
        <title>The Global Catalogue of Microorganisms (GCM) 10K type strain sequencing project: providing services to taxonomists for standard genome sequencing and annotation.</title>
        <authorList>
            <consortium name="The Broad Institute Genomics Platform"/>
            <consortium name="The Broad Institute Genome Sequencing Center for Infectious Disease"/>
            <person name="Wu L."/>
            <person name="Ma J."/>
        </authorList>
    </citation>
    <scope>NUCLEOTIDE SEQUENCE [LARGE SCALE GENOMIC DNA]</scope>
    <source>
        <strain evidence="12">KCTC 52094</strain>
    </source>
</reference>
<protein>
    <recommendedName>
        <fullName evidence="9">TRAP transporter small permease protein</fullName>
    </recommendedName>
</protein>
<comment type="similarity">
    <text evidence="8 9">Belongs to the TRAP transporter small permease family.</text>
</comment>
<keyword evidence="2 9" id="KW-0813">Transport</keyword>
<feature type="transmembrane region" description="Helical" evidence="9">
    <location>
        <begin position="47"/>
        <end position="69"/>
    </location>
</feature>
<evidence type="ECO:0000313" key="12">
    <source>
        <dbReference type="Proteomes" id="UP001595593"/>
    </source>
</evidence>
<keyword evidence="7 9" id="KW-0472">Membrane</keyword>
<evidence type="ECO:0000256" key="5">
    <source>
        <dbReference type="ARBA" id="ARBA00022692"/>
    </source>
</evidence>
<feature type="domain" description="Tripartite ATP-independent periplasmic transporters DctQ component" evidence="10">
    <location>
        <begin position="27"/>
        <end position="155"/>
    </location>
</feature>
<keyword evidence="12" id="KW-1185">Reference proteome</keyword>
<keyword evidence="6 9" id="KW-1133">Transmembrane helix</keyword>
<feature type="transmembrane region" description="Helical" evidence="9">
    <location>
        <begin position="130"/>
        <end position="148"/>
    </location>
</feature>
<accession>A0ABV7G6F2</accession>
<feature type="transmembrane region" description="Helical" evidence="9">
    <location>
        <begin position="90"/>
        <end position="110"/>
    </location>
</feature>
<dbReference type="PANTHER" id="PTHR35011:SF11">
    <property type="entry name" value="TRAP TRANSPORTER SMALL PERMEASE PROTEIN"/>
    <property type="match status" value="1"/>
</dbReference>
<evidence type="ECO:0000256" key="8">
    <source>
        <dbReference type="ARBA" id="ARBA00038436"/>
    </source>
</evidence>
<feature type="transmembrane region" description="Helical" evidence="9">
    <location>
        <begin position="12"/>
        <end position="35"/>
    </location>
</feature>
<evidence type="ECO:0000256" key="3">
    <source>
        <dbReference type="ARBA" id="ARBA00022475"/>
    </source>
</evidence>
<evidence type="ECO:0000256" key="7">
    <source>
        <dbReference type="ARBA" id="ARBA00023136"/>
    </source>
</evidence>
<dbReference type="InterPro" id="IPR007387">
    <property type="entry name" value="TRAP_DctQ"/>
</dbReference>
<dbReference type="Proteomes" id="UP001595593">
    <property type="component" value="Unassembled WGS sequence"/>
</dbReference>
<evidence type="ECO:0000259" key="10">
    <source>
        <dbReference type="Pfam" id="PF04290"/>
    </source>
</evidence>
<gene>
    <name evidence="11" type="ORF">ACFOD4_18855</name>
</gene>
<evidence type="ECO:0000313" key="11">
    <source>
        <dbReference type="EMBL" id="MFC3127133.1"/>
    </source>
</evidence>